<name>A0A1Y2DVF7_9PEZI</name>
<proteinExistence type="inferred from homology"/>
<dbReference type="PANTHER" id="PTHR14732:SF0">
    <property type="entry name" value="RNA POLYMERASE II SUBUNIT B1 CTD PHOSPHATASE RPAP2-RELATED"/>
    <property type="match status" value="1"/>
</dbReference>
<comment type="similarity">
    <text evidence="2 11 12">Belongs to the RPAP2 family.</text>
</comment>
<dbReference type="Proteomes" id="UP000193689">
    <property type="component" value="Unassembled WGS sequence"/>
</dbReference>
<dbReference type="EC" id="3.1.3.16" evidence="12"/>
<dbReference type="InParanoid" id="A0A1Y2DVF7"/>
<dbReference type="PANTHER" id="PTHR14732">
    <property type="entry name" value="RNA POLYMERASE II SUBUNIT B1 CTD PHOSPHATASE RPAP2-RELATED"/>
    <property type="match status" value="1"/>
</dbReference>
<feature type="compositionally biased region" description="Polar residues" evidence="13">
    <location>
        <begin position="266"/>
        <end position="277"/>
    </location>
</feature>
<dbReference type="PROSITE" id="PS51479">
    <property type="entry name" value="ZF_RTR1"/>
    <property type="match status" value="1"/>
</dbReference>
<evidence type="ECO:0000313" key="15">
    <source>
        <dbReference type="EMBL" id="ORY63124.1"/>
    </source>
</evidence>
<dbReference type="GeneID" id="63776635"/>
<dbReference type="InterPro" id="IPR038534">
    <property type="entry name" value="Rtr1/RPAP2_sf"/>
</dbReference>
<keyword evidence="3 12" id="KW-0479">Metal-binding</keyword>
<organism evidence="15 16">
    <name type="scientific">Pseudomassariella vexata</name>
    <dbReference type="NCBI Taxonomy" id="1141098"/>
    <lineage>
        <taxon>Eukaryota</taxon>
        <taxon>Fungi</taxon>
        <taxon>Dikarya</taxon>
        <taxon>Ascomycota</taxon>
        <taxon>Pezizomycotina</taxon>
        <taxon>Sordariomycetes</taxon>
        <taxon>Xylariomycetidae</taxon>
        <taxon>Amphisphaeriales</taxon>
        <taxon>Pseudomassariaceae</taxon>
        <taxon>Pseudomassariella</taxon>
    </lineage>
</organism>
<evidence type="ECO:0000259" key="14">
    <source>
        <dbReference type="PROSITE" id="PS51479"/>
    </source>
</evidence>
<evidence type="ECO:0000256" key="2">
    <source>
        <dbReference type="ARBA" id="ARBA00005676"/>
    </source>
</evidence>
<evidence type="ECO:0000256" key="5">
    <source>
        <dbReference type="ARBA" id="ARBA00022801"/>
    </source>
</evidence>
<evidence type="ECO:0000313" key="16">
    <source>
        <dbReference type="Proteomes" id="UP000193689"/>
    </source>
</evidence>
<dbReference type="FunCoup" id="A0A1Y2DVF7">
    <property type="interactions" value="321"/>
</dbReference>
<gene>
    <name evidence="15" type="ORF">BCR38DRAFT_435936</name>
</gene>
<keyword evidence="5 12" id="KW-0378">Hydrolase</keyword>
<comment type="subcellular location">
    <subcellularLocation>
        <location evidence="1 12">Nucleus</location>
    </subcellularLocation>
</comment>
<evidence type="ECO:0000256" key="6">
    <source>
        <dbReference type="ARBA" id="ARBA00022833"/>
    </source>
</evidence>
<sequence>MATQSNNPLKGILKKPIPPAADPKVREVAVQHANIIQQRKELEDTITDYIIELSKLPLDRSSPYTSSSPSPTDAATFKSHVRLFQPSDYEDLISERNANGLCGYTLCPKPRMRVAQRGEYKLINYGRKDFSIVPKKEIERWCGAACARRAMWIKVQLNDTSAWERAGIDSIEIGLYEEPKKTEEDEAARRLTRDMAGLQVEAERKAAKDAQELALERGDTDEGAKRKVDVRIQENSVKGVAEEPSLGKDDDGHLVTEGYKTKFDSQKNTASKNTTGI</sequence>
<dbReference type="EMBL" id="MCFJ01000008">
    <property type="protein sequence ID" value="ORY63124.1"/>
    <property type="molecule type" value="Genomic_DNA"/>
</dbReference>
<evidence type="ECO:0000256" key="10">
    <source>
        <dbReference type="ARBA" id="ARBA00048336"/>
    </source>
</evidence>
<dbReference type="GO" id="GO:0005737">
    <property type="term" value="C:cytoplasm"/>
    <property type="evidence" value="ECO:0007669"/>
    <property type="project" value="TreeGrafter"/>
</dbReference>
<feature type="compositionally biased region" description="Basic and acidic residues" evidence="13">
    <location>
        <begin position="209"/>
        <end position="232"/>
    </location>
</feature>
<evidence type="ECO:0000256" key="4">
    <source>
        <dbReference type="ARBA" id="ARBA00022771"/>
    </source>
</evidence>
<dbReference type="Pfam" id="PF04181">
    <property type="entry name" value="RPAP2_Rtr1"/>
    <property type="match status" value="1"/>
</dbReference>
<comment type="catalytic activity">
    <reaction evidence="10 12">
        <text>O-phospho-L-threonyl-[protein] + H2O = L-threonyl-[protein] + phosphate</text>
        <dbReference type="Rhea" id="RHEA:47004"/>
        <dbReference type="Rhea" id="RHEA-COMP:11060"/>
        <dbReference type="Rhea" id="RHEA-COMP:11605"/>
        <dbReference type="ChEBI" id="CHEBI:15377"/>
        <dbReference type="ChEBI" id="CHEBI:30013"/>
        <dbReference type="ChEBI" id="CHEBI:43474"/>
        <dbReference type="ChEBI" id="CHEBI:61977"/>
        <dbReference type="EC" id="3.1.3.16"/>
    </reaction>
</comment>
<evidence type="ECO:0000256" key="12">
    <source>
        <dbReference type="RuleBase" id="RU367080"/>
    </source>
</evidence>
<feature type="region of interest" description="Disordered" evidence="13">
    <location>
        <begin position="209"/>
        <end position="277"/>
    </location>
</feature>
<dbReference type="OrthoDB" id="2590500at2759"/>
<feature type="compositionally biased region" description="Basic and acidic residues" evidence="13">
    <location>
        <begin position="245"/>
        <end position="265"/>
    </location>
</feature>
<evidence type="ECO:0000256" key="13">
    <source>
        <dbReference type="SAM" id="MobiDB-lite"/>
    </source>
</evidence>
<evidence type="ECO:0000256" key="1">
    <source>
        <dbReference type="ARBA" id="ARBA00004123"/>
    </source>
</evidence>
<dbReference type="InterPro" id="IPR007308">
    <property type="entry name" value="Rtr1/RPAP2_dom"/>
</dbReference>
<keyword evidence="4 12" id="KW-0863">Zinc-finger</keyword>
<keyword evidence="6 12" id="KW-0862">Zinc</keyword>
<protein>
    <recommendedName>
        <fullName evidence="12">RNA polymerase II subunit B1 CTD phosphatase RPAP2 homolog</fullName>
        <ecNumber evidence="12">3.1.3.16</ecNumber>
    </recommendedName>
</protein>
<reference evidence="15 16" key="1">
    <citation type="submission" date="2016-07" db="EMBL/GenBank/DDBJ databases">
        <title>Pervasive Adenine N6-methylation of Active Genes in Fungi.</title>
        <authorList>
            <consortium name="DOE Joint Genome Institute"/>
            <person name="Mondo S.J."/>
            <person name="Dannebaum R.O."/>
            <person name="Kuo R.C."/>
            <person name="Labutti K."/>
            <person name="Haridas S."/>
            <person name="Kuo A."/>
            <person name="Salamov A."/>
            <person name="Ahrendt S.R."/>
            <person name="Lipzen A."/>
            <person name="Sullivan W."/>
            <person name="Andreopoulos W.B."/>
            <person name="Clum A."/>
            <person name="Lindquist E."/>
            <person name="Daum C."/>
            <person name="Ramamoorthy G.K."/>
            <person name="Gryganskyi A."/>
            <person name="Culley D."/>
            <person name="Magnuson J.K."/>
            <person name="James T.Y."/>
            <person name="O'Malley M.A."/>
            <person name="Stajich J.E."/>
            <person name="Spatafora J.W."/>
            <person name="Visel A."/>
            <person name="Grigoriev I.V."/>
        </authorList>
    </citation>
    <scope>NUCLEOTIDE SEQUENCE [LARGE SCALE GENOMIC DNA]</scope>
    <source>
        <strain evidence="15 16">CBS 129021</strain>
    </source>
</reference>
<feature type="domain" description="RTR1-type" evidence="14">
    <location>
        <begin position="79"/>
        <end position="166"/>
    </location>
</feature>
<keyword evidence="7 12" id="KW-0904">Protein phosphatase</keyword>
<evidence type="ECO:0000256" key="7">
    <source>
        <dbReference type="ARBA" id="ARBA00022912"/>
    </source>
</evidence>
<comment type="function">
    <text evidence="12">Putative RNA polymerase II subunit B1 C-terminal domain (CTD) phosphatase involved in RNA polymerase II transcription regulation.</text>
</comment>
<dbReference type="GO" id="GO:0005634">
    <property type="term" value="C:nucleus"/>
    <property type="evidence" value="ECO:0007669"/>
    <property type="project" value="UniProtKB-SubCell"/>
</dbReference>
<dbReference type="STRING" id="1141098.A0A1Y2DVF7"/>
<dbReference type="GO" id="GO:0008420">
    <property type="term" value="F:RNA polymerase II CTD heptapeptide repeat phosphatase activity"/>
    <property type="evidence" value="ECO:0007669"/>
    <property type="project" value="UniProtKB-UniRule"/>
</dbReference>
<evidence type="ECO:0000256" key="11">
    <source>
        <dbReference type="PROSITE-ProRule" id="PRU00812"/>
    </source>
</evidence>
<dbReference type="GO" id="GO:0043175">
    <property type="term" value="F:RNA polymerase core enzyme binding"/>
    <property type="evidence" value="ECO:0007669"/>
    <property type="project" value="UniProtKB-UniRule"/>
</dbReference>
<evidence type="ECO:0000256" key="3">
    <source>
        <dbReference type="ARBA" id="ARBA00022723"/>
    </source>
</evidence>
<dbReference type="GO" id="GO:0008270">
    <property type="term" value="F:zinc ion binding"/>
    <property type="evidence" value="ECO:0007669"/>
    <property type="project" value="UniProtKB-KW"/>
</dbReference>
<dbReference type="InterPro" id="IPR039693">
    <property type="entry name" value="Rtr1/RPAP2"/>
</dbReference>
<evidence type="ECO:0000256" key="8">
    <source>
        <dbReference type="ARBA" id="ARBA00023242"/>
    </source>
</evidence>
<keyword evidence="8 12" id="KW-0539">Nucleus</keyword>
<comment type="catalytic activity">
    <reaction evidence="9 12">
        <text>O-phospho-L-seryl-[protein] + H2O = L-seryl-[protein] + phosphate</text>
        <dbReference type="Rhea" id="RHEA:20629"/>
        <dbReference type="Rhea" id="RHEA-COMP:9863"/>
        <dbReference type="Rhea" id="RHEA-COMP:11604"/>
        <dbReference type="ChEBI" id="CHEBI:15377"/>
        <dbReference type="ChEBI" id="CHEBI:29999"/>
        <dbReference type="ChEBI" id="CHEBI:43474"/>
        <dbReference type="ChEBI" id="CHEBI:83421"/>
        <dbReference type="EC" id="3.1.3.16"/>
    </reaction>
</comment>
<dbReference type="RefSeq" id="XP_040714781.1">
    <property type="nucleotide sequence ID" value="XM_040860423.1"/>
</dbReference>
<dbReference type="AlphaFoldDB" id="A0A1Y2DVF7"/>
<comment type="caution">
    <text evidence="15">The sequence shown here is derived from an EMBL/GenBank/DDBJ whole genome shotgun (WGS) entry which is preliminary data.</text>
</comment>
<dbReference type="Gene3D" id="1.25.40.820">
    <property type="match status" value="1"/>
</dbReference>
<keyword evidence="16" id="KW-1185">Reference proteome</keyword>
<accession>A0A1Y2DVF7</accession>
<evidence type="ECO:0000256" key="9">
    <source>
        <dbReference type="ARBA" id="ARBA00047761"/>
    </source>
</evidence>